<dbReference type="InterPro" id="IPR001387">
    <property type="entry name" value="Cro/C1-type_HTH"/>
</dbReference>
<dbReference type="CDD" id="cd00093">
    <property type="entry name" value="HTH_XRE"/>
    <property type="match status" value="1"/>
</dbReference>
<reference evidence="4 5" key="1">
    <citation type="journal article" date="2014" name="Genome Announc.">
        <title>Complete Genome Sequences of Fish Pathogenic Weissella ceti Strains WS74 and WS105.</title>
        <authorList>
            <person name="Figueiredo H.C."/>
            <person name="Leal C.A."/>
            <person name="Dorella F.A."/>
            <person name="Carvalho A.F."/>
            <person name="Soares S.C."/>
            <person name="Pereira F.L."/>
            <person name="Azevedo V.A."/>
        </authorList>
    </citation>
    <scope>NUCLEOTIDE SEQUENCE [LARGE SCALE GENOMIC DNA]</scope>
    <source>
        <strain evidence="4 5">WS74</strain>
    </source>
</reference>
<dbReference type="AlphaFoldDB" id="A0A075TXZ7"/>
<protein>
    <submittedName>
        <fullName evidence="4">DNA-binding helix-turn-helix protein</fullName>
    </submittedName>
</protein>
<dbReference type="SMART" id="SM00530">
    <property type="entry name" value="HTH_XRE"/>
    <property type="match status" value="1"/>
</dbReference>
<keyword evidence="5" id="KW-1185">Reference proteome</keyword>
<dbReference type="OrthoDB" id="2142418at2"/>
<dbReference type="GO" id="GO:0003677">
    <property type="term" value="F:DNA binding"/>
    <property type="evidence" value="ECO:0007669"/>
    <property type="project" value="UniProtKB-KW"/>
</dbReference>
<dbReference type="KEGG" id="wci:WS105_0146"/>
<dbReference type="SUPFAM" id="SSF47413">
    <property type="entry name" value="lambda repressor-like DNA-binding domains"/>
    <property type="match status" value="1"/>
</dbReference>
<feature type="domain" description="HTH cro/C1-type" evidence="3">
    <location>
        <begin position="4"/>
        <end position="58"/>
    </location>
</feature>
<accession>A0A075TXZ7</accession>
<feature type="region of interest" description="Disordered" evidence="2">
    <location>
        <begin position="1"/>
        <end position="33"/>
    </location>
</feature>
<evidence type="ECO:0000313" key="4">
    <source>
        <dbReference type="EMBL" id="AIM62399.1"/>
    </source>
</evidence>
<evidence type="ECO:0000259" key="3">
    <source>
        <dbReference type="PROSITE" id="PS50943"/>
    </source>
</evidence>
<dbReference type="PATRIC" id="fig|759620.7.peg.140"/>
<dbReference type="Gene3D" id="1.10.260.40">
    <property type="entry name" value="lambda repressor-like DNA-binding domains"/>
    <property type="match status" value="1"/>
</dbReference>
<dbReference type="PANTHER" id="PTHR46558:SF14">
    <property type="entry name" value="HTH-TYPE TRANSCRIPTIONAL REGULATOR ANSR"/>
    <property type="match status" value="1"/>
</dbReference>
<evidence type="ECO:0000256" key="2">
    <source>
        <dbReference type="SAM" id="MobiDB-lite"/>
    </source>
</evidence>
<dbReference type="KEGG" id="wce:WS08_0146"/>
<name>A0A075TXZ7_9LACO</name>
<dbReference type="InterPro" id="IPR010982">
    <property type="entry name" value="Lambda_DNA-bd_dom_sf"/>
</dbReference>
<evidence type="ECO:0000313" key="5">
    <source>
        <dbReference type="Proteomes" id="UP000029079"/>
    </source>
</evidence>
<dbReference type="PROSITE" id="PS50943">
    <property type="entry name" value="HTH_CROC1"/>
    <property type="match status" value="1"/>
</dbReference>
<dbReference type="STRING" id="759620.WS105_0146"/>
<dbReference type="PANTHER" id="PTHR46558">
    <property type="entry name" value="TRACRIPTIONAL REGULATORY PROTEIN-RELATED-RELATED"/>
    <property type="match status" value="1"/>
</dbReference>
<reference evidence="5" key="2">
    <citation type="submission" date="2014-08" db="EMBL/GenBank/DDBJ databases">
        <title>Complete genome of Weissella ceti strain WS74 isolated from diseased rainbow trout in Brazil.</title>
        <authorList>
            <person name="Figueiredo H.C.P."/>
            <person name="Leal C.A.G."/>
            <person name="Pereira F.L."/>
            <person name="Soares S.C."/>
            <person name="Dorella F.A."/>
            <person name="Carvalho A.F."/>
            <person name="Azevedo V.A.C."/>
        </authorList>
    </citation>
    <scope>NUCLEOTIDE SEQUENCE [LARGE SCALE GENOMIC DNA]</scope>
    <source>
        <strain evidence="5">WS74</strain>
    </source>
</reference>
<keyword evidence="1 4" id="KW-0238">DNA-binding</keyword>
<dbReference type="Pfam" id="PF01381">
    <property type="entry name" value="HTH_3"/>
    <property type="match status" value="1"/>
</dbReference>
<dbReference type="RefSeq" id="WP_009495544.1">
    <property type="nucleotide sequence ID" value="NZ_CP009223.1"/>
</dbReference>
<organism evidence="4 5">
    <name type="scientific">Weissella ceti</name>
    <dbReference type="NCBI Taxonomy" id="759620"/>
    <lineage>
        <taxon>Bacteria</taxon>
        <taxon>Bacillati</taxon>
        <taxon>Bacillota</taxon>
        <taxon>Bacilli</taxon>
        <taxon>Lactobacillales</taxon>
        <taxon>Lactobacillaceae</taxon>
        <taxon>Weissella</taxon>
    </lineage>
</organism>
<dbReference type="KEGG" id="wct:WS74_0147"/>
<sequence>MNRLKEVRQSNNLTQKDVSEGTDIPVNTYSNYERGDREPKLEVWGKLASFFGLDVPYLQGLTDEPAFTQETLQNALYKLDSSKDEQEYKQSWEEFDELSNKEEAQKDLFRGLSIHNNVFDHTIGKLSWRGELTPERVEKLTSLGRSADYMSRFFEKDNSDFFKEFEELTKIIFNDHDPIMDEYAKNVLHEASLKIQVHGEQIKEERVKAHKEEKNKQLLPKKQFDSLYARLHD</sequence>
<evidence type="ECO:0000256" key="1">
    <source>
        <dbReference type="ARBA" id="ARBA00023125"/>
    </source>
</evidence>
<gene>
    <name evidence="4" type="ORF">WS74_0147</name>
</gene>
<dbReference type="EMBL" id="CP009223">
    <property type="protein sequence ID" value="AIM62399.1"/>
    <property type="molecule type" value="Genomic_DNA"/>
</dbReference>
<proteinExistence type="predicted"/>
<dbReference type="Proteomes" id="UP000029079">
    <property type="component" value="Chromosome"/>
</dbReference>